<comment type="caution">
    <text evidence="1">The sequence shown here is derived from an EMBL/GenBank/DDBJ whole genome shotgun (WGS) entry which is preliminary data.</text>
</comment>
<dbReference type="Proteomes" id="UP001589691">
    <property type="component" value="Unassembled WGS sequence"/>
</dbReference>
<sequence length="58" mass="6220">MAKIMAVAVGALIGGTSRALINGWLAGPHHFITEPNSHISVAKAKTRYFSAEMKPNEK</sequence>
<name>A0ABV5WVY6_9LACO</name>
<gene>
    <name evidence="1" type="ORF">ACFFLI_07410</name>
</gene>
<dbReference type="RefSeq" id="WP_170177418.1">
    <property type="nucleotide sequence ID" value="NZ_BJEA01000012.1"/>
</dbReference>
<reference evidence="1 2" key="1">
    <citation type="submission" date="2024-09" db="EMBL/GenBank/DDBJ databases">
        <authorList>
            <person name="Sun Q."/>
            <person name="Mori K."/>
        </authorList>
    </citation>
    <scope>NUCLEOTIDE SEQUENCE [LARGE SCALE GENOMIC DNA]</scope>
    <source>
        <strain evidence="1 2">TBRC 4576</strain>
    </source>
</reference>
<evidence type="ECO:0000313" key="2">
    <source>
        <dbReference type="Proteomes" id="UP001589691"/>
    </source>
</evidence>
<accession>A0ABV5WVY6</accession>
<dbReference type="EMBL" id="JBHLZY010000018">
    <property type="protein sequence ID" value="MFB9769691.1"/>
    <property type="molecule type" value="Genomic_DNA"/>
</dbReference>
<evidence type="ECO:0000313" key="1">
    <source>
        <dbReference type="EMBL" id="MFB9769691.1"/>
    </source>
</evidence>
<keyword evidence="2" id="KW-1185">Reference proteome</keyword>
<proteinExistence type="predicted"/>
<protein>
    <submittedName>
        <fullName evidence="1">Uncharacterized protein</fullName>
    </submittedName>
</protein>
<organism evidence="1 2">
    <name type="scientific">Lactiplantibacillus modestisalitolerans</name>
    <dbReference type="NCBI Taxonomy" id="1457219"/>
    <lineage>
        <taxon>Bacteria</taxon>
        <taxon>Bacillati</taxon>
        <taxon>Bacillota</taxon>
        <taxon>Bacilli</taxon>
        <taxon>Lactobacillales</taxon>
        <taxon>Lactobacillaceae</taxon>
        <taxon>Lactiplantibacillus</taxon>
    </lineage>
</organism>